<accession>A0ABY3U0N7</accession>
<dbReference type="EMBL" id="CP092363">
    <property type="protein sequence ID" value="ULN44733.1"/>
    <property type="molecule type" value="Genomic_DNA"/>
</dbReference>
<evidence type="ECO:0000313" key="3">
    <source>
        <dbReference type="Proteomes" id="UP001055337"/>
    </source>
</evidence>
<name>A0ABY3U0N7_9MYCO</name>
<sequence>MDHTVAARVAQMQDARDQLATANAPSGSARRVREAIDRVSAAVSEMADDTAALRDASMYWVSRDMVGVVQDAATGLPEWTPAAAIPAPTGLLCWARPVGEVPYGPGSESGGGHVVTWDATFWRTRSDGLLQLVPASRLARDPDVDTPFEMWSPVYPAHSILLNPAQPRTHEATGDPAAQPFVSIVGAAWLLMSQTNVSTLRVIDSAPSARDEASPDEPDIVDSGPDAASDTRRPRPPSPVTLVELRPRSANRENAHRGRRSGSDTRTHRWPVAPFWRQQACGPGWSQRKPVYVVEHERGPRDAPLVPKDRVHVLRSQR</sequence>
<keyword evidence="2" id="KW-0614">Plasmid</keyword>
<reference evidence="2" key="1">
    <citation type="submission" date="2022-08" db="EMBL/GenBank/DDBJ databases">
        <title>Whole genome sequencing of non-tuberculosis mycobacteria type-strains.</title>
        <authorList>
            <person name="Igarashi Y."/>
            <person name="Osugi A."/>
            <person name="Mitarai S."/>
        </authorList>
    </citation>
    <scope>NUCLEOTIDE SEQUENCE</scope>
    <source>
        <strain evidence="2">JCM 16369</strain>
    </source>
</reference>
<evidence type="ECO:0000313" key="2">
    <source>
        <dbReference type="EMBL" id="ULN44733.1"/>
    </source>
</evidence>
<feature type="compositionally biased region" description="Basic and acidic residues" evidence="1">
    <location>
        <begin position="245"/>
        <end position="267"/>
    </location>
</feature>
<evidence type="ECO:0000256" key="1">
    <source>
        <dbReference type="SAM" id="MobiDB-lite"/>
    </source>
</evidence>
<geneLocation type="plasmid" evidence="2 3">
    <name>unnamed</name>
</geneLocation>
<gene>
    <name evidence="2" type="ORF">MI149_30020</name>
</gene>
<keyword evidence="3" id="KW-1185">Reference proteome</keyword>
<dbReference type="RefSeq" id="WP_240180737.1">
    <property type="nucleotide sequence ID" value="NZ_CP092363.2"/>
</dbReference>
<protein>
    <submittedName>
        <fullName evidence="2">Uncharacterized protein</fullName>
    </submittedName>
</protein>
<feature type="region of interest" description="Disordered" evidence="1">
    <location>
        <begin position="206"/>
        <end position="268"/>
    </location>
</feature>
<dbReference type="Proteomes" id="UP001055337">
    <property type="component" value="Plasmid unnamed"/>
</dbReference>
<proteinExistence type="predicted"/>
<organism evidence="2 3">
    <name type="scientific">Mycolicibacterium crocinum</name>
    <dbReference type="NCBI Taxonomy" id="388459"/>
    <lineage>
        <taxon>Bacteria</taxon>
        <taxon>Bacillati</taxon>
        <taxon>Actinomycetota</taxon>
        <taxon>Actinomycetes</taxon>
        <taxon>Mycobacteriales</taxon>
        <taxon>Mycobacteriaceae</taxon>
        <taxon>Mycolicibacterium</taxon>
    </lineage>
</organism>